<comment type="caution">
    <text evidence="1">The sequence shown here is derived from an EMBL/GenBank/DDBJ whole genome shotgun (WGS) entry which is preliminary data.</text>
</comment>
<reference evidence="1 2" key="1">
    <citation type="submission" date="2016-11" db="EMBL/GenBank/DDBJ databases">
        <title>Mixed transmission modes and dynamic genome evolution in an obligate animal-bacterial symbiosis.</title>
        <authorList>
            <person name="Russell S.L."/>
            <person name="Corbett-Detig R.B."/>
            <person name="Cavanaugh C.M."/>
        </authorList>
    </citation>
    <scope>NUCLEOTIDE SEQUENCE [LARGE SCALE GENOMIC DNA]</scope>
    <source>
        <strain evidence="1">Se-Cadez</strain>
    </source>
</reference>
<sequence>MQPIYKLGEVNQIWRIVLTPQSSIDRHRLGSLEIIGNLAPEAFDELVHKLTIEKLPKGR</sequence>
<dbReference type="Proteomes" id="UP000190896">
    <property type="component" value="Unassembled WGS sequence"/>
</dbReference>
<evidence type="ECO:0000313" key="2">
    <source>
        <dbReference type="Proteomes" id="UP000190896"/>
    </source>
</evidence>
<evidence type="ECO:0000313" key="1">
    <source>
        <dbReference type="EMBL" id="OOZ35803.1"/>
    </source>
</evidence>
<dbReference type="AlphaFoldDB" id="A0A1T2KSH0"/>
<accession>A0A1T2KSH0</accession>
<gene>
    <name evidence="1" type="ORF">BOW51_10250</name>
</gene>
<protein>
    <submittedName>
        <fullName evidence="1">Uncharacterized protein</fullName>
    </submittedName>
</protein>
<organism evidence="1 2">
    <name type="scientific">Solemya velesiana gill symbiont</name>
    <dbReference type="NCBI Taxonomy" id="1918948"/>
    <lineage>
        <taxon>Bacteria</taxon>
        <taxon>Pseudomonadati</taxon>
        <taxon>Pseudomonadota</taxon>
        <taxon>Gammaproteobacteria</taxon>
        <taxon>sulfur-oxidizing symbionts</taxon>
    </lineage>
</organism>
<keyword evidence="2" id="KW-1185">Reference proteome</keyword>
<name>A0A1T2KSH0_9GAMM</name>
<proteinExistence type="predicted"/>
<dbReference type="EMBL" id="MPRJ01000075">
    <property type="protein sequence ID" value="OOZ35803.1"/>
    <property type="molecule type" value="Genomic_DNA"/>
</dbReference>